<dbReference type="EMBL" id="QOVI01000004">
    <property type="protein sequence ID" value="RXG14077.1"/>
    <property type="molecule type" value="Genomic_DNA"/>
</dbReference>
<keyword evidence="1" id="KW-0378">Hydrolase</keyword>
<comment type="caution">
    <text evidence="1">The sequence shown here is derived from an EMBL/GenBank/DDBJ whole genome shotgun (WGS) entry which is preliminary data.</text>
</comment>
<keyword evidence="2" id="KW-1185">Reference proteome</keyword>
<dbReference type="AlphaFoldDB" id="A0A4V1KP73"/>
<gene>
    <name evidence="1" type="ORF">DSM04_104183</name>
</gene>
<dbReference type="PROSITE" id="PS51257">
    <property type="entry name" value="PROKAR_LIPOPROTEIN"/>
    <property type="match status" value="1"/>
</dbReference>
<evidence type="ECO:0000313" key="2">
    <source>
        <dbReference type="Proteomes" id="UP000289821"/>
    </source>
</evidence>
<protein>
    <submittedName>
        <fullName evidence="1">GDSL-like lipase/acylhydrolase family protein</fullName>
    </submittedName>
</protein>
<reference evidence="1 2" key="1">
    <citation type="submission" date="2018-07" db="EMBL/GenBank/DDBJ databases">
        <title>Leeuwenhoekiella genomics.</title>
        <authorList>
            <person name="Tahon G."/>
            <person name="Willems A."/>
        </authorList>
    </citation>
    <scope>NUCLEOTIDE SEQUENCE [LARGE SCALE GENOMIC DNA]</scope>
    <source>
        <strain evidence="1 2">R-50232</strain>
    </source>
</reference>
<dbReference type="Gene3D" id="3.40.50.1110">
    <property type="entry name" value="SGNH hydrolase"/>
    <property type="match status" value="1"/>
</dbReference>
<dbReference type="Proteomes" id="UP000289821">
    <property type="component" value="Unassembled WGS sequence"/>
</dbReference>
<sequence>MKNYIKYMALSAVLLTACEAELDNPIEDGGVYSSGSADFSTFVAVGNSLTSGYADGALYITGQQNSFPKILAGQFALAGGGEFTQPLVDDNTGGLLAGGTQIQPNRFVLALDADGNPGPVRLEGTATTDITNVLSGPFNNMGVPGAKSFHLVAPGYGNIAGVATGASNPYFVRFASATDATVISDAAAQNPTFFSLWIGNNDILSFATSGGTGVDQTGNLDPSTYGANDITDPNVFASVYNSEIQALMASATGGVVFNIPDVTSIPFFTTVPFNAIPLDATTAAGVNQAYAQYNGGLAQYAALGLITAEERDARTINFQEGQNAVVIEDETLTTLPNPAGGTLPNIRQATAADLLLLTTSSKLGTLADPGNPSSVIGVGVALGDADVLIPEEQALIATAQASYNATIQGLTQANGLAFVDSRAILNQLADTGISFDAGTLTSTFATGGAFSLDGVHPTPRGYAYLANQAIGAINTTYGSTIPKVNIGSYGTVNISN</sequence>
<proteinExistence type="predicted"/>
<name>A0A4V1KP73_9FLAO</name>
<dbReference type="InterPro" id="IPR036514">
    <property type="entry name" value="SGNH_hydro_sf"/>
</dbReference>
<dbReference type="OrthoDB" id="9764164at2"/>
<dbReference type="GO" id="GO:0016788">
    <property type="term" value="F:hydrolase activity, acting on ester bonds"/>
    <property type="evidence" value="ECO:0007669"/>
    <property type="project" value="UniProtKB-ARBA"/>
</dbReference>
<organism evidence="1 2">
    <name type="scientific">Leeuwenhoekiella aestuarii</name>
    <dbReference type="NCBI Taxonomy" id="2249426"/>
    <lineage>
        <taxon>Bacteria</taxon>
        <taxon>Pseudomonadati</taxon>
        <taxon>Bacteroidota</taxon>
        <taxon>Flavobacteriia</taxon>
        <taxon>Flavobacteriales</taxon>
        <taxon>Flavobacteriaceae</taxon>
        <taxon>Leeuwenhoekiella</taxon>
    </lineage>
</organism>
<dbReference type="SUPFAM" id="SSF52266">
    <property type="entry name" value="SGNH hydrolase"/>
    <property type="match status" value="2"/>
</dbReference>
<dbReference type="RefSeq" id="WP_128761499.1">
    <property type="nucleotide sequence ID" value="NZ_QOVI01000004.1"/>
</dbReference>
<evidence type="ECO:0000313" key="1">
    <source>
        <dbReference type="EMBL" id="RXG14077.1"/>
    </source>
</evidence>
<accession>A0A4V1KP73</accession>